<dbReference type="SUPFAM" id="SSF53901">
    <property type="entry name" value="Thiolase-like"/>
    <property type="match status" value="1"/>
</dbReference>
<dbReference type="Proteomes" id="UP000002669">
    <property type="component" value="Unassembled WGS sequence"/>
</dbReference>
<dbReference type="GO" id="GO:0044550">
    <property type="term" value="P:secondary metabolite biosynthetic process"/>
    <property type="evidence" value="ECO:0007669"/>
    <property type="project" value="TreeGrafter"/>
</dbReference>
<evidence type="ECO:0000313" key="5">
    <source>
        <dbReference type="EMBL" id="EFQ96958.1"/>
    </source>
</evidence>
<dbReference type="SMART" id="SM00825">
    <property type="entry name" value="PKS_KS"/>
    <property type="match status" value="1"/>
</dbReference>
<feature type="domain" description="Ketosynthase family 3 (KS3)" evidence="4">
    <location>
        <begin position="6"/>
        <end position="404"/>
    </location>
</feature>
<dbReference type="InterPro" id="IPR014031">
    <property type="entry name" value="Ketoacyl_synth_C"/>
</dbReference>
<evidence type="ECO:0000313" key="6">
    <source>
        <dbReference type="Proteomes" id="UP000002669"/>
    </source>
</evidence>
<dbReference type="AlphaFoldDB" id="E5R1W5"/>
<gene>
    <name evidence="5" type="ORF">MGYG_00002</name>
</gene>
<dbReference type="PANTHER" id="PTHR43775:SF50">
    <property type="entry name" value="HIGHLY REDUCING POLYKETIDE SYNTHASE SRDA"/>
    <property type="match status" value="1"/>
</dbReference>
<sequence length="404" mass="43574">MANTIDEGIAIVGMACRLPGGVSCPETFWDFLLSQRCAHGPVPASRFNAAAFYNPQKDRTGCIRYTESYCIDNDLENFDNGFFEVTSADVQTLDPQQRQLLECCYEALESGGVTLDKVANTMTGVYIGNFASDYESLAFKEPEKIEGSGMGRTTVSNRVSYLYNLNGPRWVISVNRSYPDDIMINVTMDTACSSTMYALHFAVQALRNGEVPAAFVGGVNLILTLEYHFAIGQIGALSPTAMYHTFDASADGYARGESISVLYLKRVSDALRDGDPIRGVIRGVSLTANGKNNGITLPSAMAQELSIRKAYEHSGPIDYGAVGFVECHRTGTPVGDPIETTSIANVFEDSRDWHDPILIGSTKPQVGHGGAGSALTSIIKVVLAMEKGMIPGTIGIKKLNPNCS</sequence>
<dbReference type="Pfam" id="PF02801">
    <property type="entry name" value="Ketoacyl-synt_C"/>
    <property type="match status" value="1"/>
</dbReference>
<dbReference type="CDD" id="cd00833">
    <property type="entry name" value="PKS"/>
    <property type="match status" value="1"/>
</dbReference>
<reference evidence="6" key="1">
    <citation type="journal article" date="2012" name="MBio">
        <title>Comparative genome analysis of Trichophyton rubrum and related dermatophytes reveals candidate genes involved in infection.</title>
        <authorList>
            <person name="Martinez D.A."/>
            <person name="Oliver B.G."/>
            <person name="Graeser Y."/>
            <person name="Goldberg J.M."/>
            <person name="Li W."/>
            <person name="Martinez-Rossi N.M."/>
            <person name="Monod M."/>
            <person name="Shelest E."/>
            <person name="Barton R.C."/>
            <person name="Birch E."/>
            <person name="Brakhage A.A."/>
            <person name="Chen Z."/>
            <person name="Gurr S.J."/>
            <person name="Heiman D."/>
            <person name="Heitman J."/>
            <person name="Kosti I."/>
            <person name="Rossi A."/>
            <person name="Saif S."/>
            <person name="Samalova M."/>
            <person name="Saunders C.W."/>
            <person name="Shea T."/>
            <person name="Summerbell R.C."/>
            <person name="Xu J."/>
            <person name="Young S."/>
            <person name="Zeng Q."/>
            <person name="Birren B.W."/>
            <person name="Cuomo C.A."/>
            <person name="White T.C."/>
        </authorList>
    </citation>
    <scope>NUCLEOTIDE SEQUENCE [LARGE SCALE GENOMIC DNA]</scope>
    <source>
        <strain evidence="6">ATCC MYA-4604 / CBS 118893</strain>
    </source>
</reference>
<dbReference type="GO" id="GO:0006633">
    <property type="term" value="P:fatty acid biosynthetic process"/>
    <property type="evidence" value="ECO:0007669"/>
    <property type="project" value="TreeGrafter"/>
</dbReference>
<dbReference type="InterPro" id="IPR020841">
    <property type="entry name" value="PKS_Beta-ketoAc_synthase_dom"/>
</dbReference>
<dbReference type="OMA" id="GYLYEEN"/>
<evidence type="ECO:0000259" key="4">
    <source>
        <dbReference type="PROSITE" id="PS52004"/>
    </source>
</evidence>
<dbReference type="InterPro" id="IPR014030">
    <property type="entry name" value="Ketoacyl_synth_N"/>
</dbReference>
<dbReference type="Gene3D" id="3.40.47.10">
    <property type="match status" value="1"/>
</dbReference>
<keyword evidence="6" id="KW-1185">Reference proteome</keyword>
<dbReference type="GO" id="GO:0004312">
    <property type="term" value="F:fatty acid synthase activity"/>
    <property type="evidence" value="ECO:0007669"/>
    <property type="project" value="TreeGrafter"/>
</dbReference>
<dbReference type="RefSeq" id="XP_003175910.1">
    <property type="nucleotide sequence ID" value="XM_003175862.1"/>
</dbReference>
<keyword evidence="1" id="KW-0596">Phosphopantetheine</keyword>
<dbReference type="OrthoDB" id="329835at2759"/>
<dbReference type="PANTHER" id="PTHR43775">
    <property type="entry name" value="FATTY ACID SYNTHASE"/>
    <property type="match status" value="1"/>
</dbReference>
<dbReference type="InterPro" id="IPR050091">
    <property type="entry name" value="PKS_NRPS_Biosynth_Enz"/>
</dbReference>
<dbReference type="VEuPathDB" id="FungiDB:MGYG_00002"/>
<keyword evidence="2" id="KW-0597">Phosphoprotein</keyword>
<dbReference type="HOGENOM" id="CLU_000022_16_2_1"/>
<proteinExistence type="inferred from homology"/>
<dbReference type="GeneID" id="10031250"/>
<evidence type="ECO:0000256" key="1">
    <source>
        <dbReference type="ARBA" id="ARBA00022450"/>
    </source>
</evidence>
<dbReference type="PROSITE" id="PS52004">
    <property type="entry name" value="KS3_2"/>
    <property type="match status" value="1"/>
</dbReference>
<organism evidence="6">
    <name type="scientific">Arthroderma gypseum (strain ATCC MYA-4604 / CBS 118893)</name>
    <name type="common">Microsporum gypseum</name>
    <dbReference type="NCBI Taxonomy" id="535722"/>
    <lineage>
        <taxon>Eukaryota</taxon>
        <taxon>Fungi</taxon>
        <taxon>Dikarya</taxon>
        <taxon>Ascomycota</taxon>
        <taxon>Pezizomycotina</taxon>
        <taxon>Eurotiomycetes</taxon>
        <taxon>Eurotiomycetidae</taxon>
        <taxon>Onygenales</taxon>
        <taxon>Arthrodermataceae</taxon>
        <taxon>Nannizzia</taxon>
    </lineage>
</organism>
<accession>E5R1W5</accession>
<dbReference type="EMBL" id="DS989822">
    <property type="protein sequence ID" value="EFQ96958.1"/>
    <property type="molecule type" value="Genomic_DNA"/>
</dbReference>
<dbReference type="InterPro" id="IPR016039">
    <property type="entry name" value="Thiolase-like"/>
</dbReference>
<comment type="similarity">
    <text evidence="3">Belongs to the thiolase-like superfamily. Beta-ketoacyl-ACP synthases family.</text>
</comment>
<protein>
    <submittedName>
        <fullName evidence="5">Phenolpthiocerol synthesis polyketide synthase ppsB</fullName>
    </submittedName>
</protein>
<name>E5R1W5_ARTGP</name>
<evidence type="ECO:0000256" key="2">
    <source>
        <dbReference type="ARBA" id="ARBA00022553"/>
    </source>
</evidence>
<dbReference type="eggNOG" id="KOG1202">
    <property type="taxonomic scope" value="Eukaryota"/>
</dbReference>
<dbReference type="InParanoid" id="E5R1W5"/>
<dbReference type="STRING" id="535722.E5R1W5"/>
<evidence type="ECO:0000256" key="3">
    <source>
        <dbReference type="RuleBase" id="RU003694"/>
    </source>
</evidence>
<dbReference type="Pfam" id="PF00109">
    <property type="entry name" value="ketoacyl-synt"/>
    <property type="match status" value="2"/>
</dbReference>
<keyword evidence="3" id="KW-0808">Transferase</keyword>